<dbReference type="InterPro" id="IPR002132">
    <property type="entry name" value="Ribosomal_uL5"/>
</dbReference>
<evidence type="ECO:0000256" key="3">
    <source>
        <dbReference type="ARBA" id="ARBA00023274"/>
    </source>
</evidence>
<dbReference type="GO" id="GO:0006412">
    <property type="term" value="P:translation"/>
    <property type="evidence" value="ECO:0007669"/>
    <property type="project" value="InterPro"/>
</dbReference>
<keyword evidence="7" id="KW-1185">Reference proteome</keyword>
<feature type="domain" description="Large ribosomal subunit protein uL5 C-terminal" evidence="5">
    <location>
        <begin position="159"/>
        <end position="267"/>
    </location>
</feature>
<name>A0A9P6B477_9AGAM</name>
<dbReference type="Pfam" id="PF00673">
    <property type="entry name" value="Ribosomal_L5_C"/>
    <property type="match status" value="1"/>
</dbReference>
<dbReference type="PANTHER" id="PTHR11994">
    <property type="entry name" value="60S RIBOSOMAL PROTEIN L11-RELATED"/>
    <property type="match status" value="1"/>
</dbReference>
<dbReference type="OrthoDB" id="539541at2759"/>
<evidence type="ECO:0000313" key="6">
    <source>
        <dbReference type="EMBL" id="KAF9517265.1"/>
    </source>
</evidence>
<dbReference type="AlphaFoldDB" id="A0A9P6B477"/>
<keyword evidence="2" id="KW-0689">Ribosomal protein</keyword>
<proteinExistence type="inferred from homology"/>
<comment type="similarity">
    <text evidence="1">Belongs to the universal ribosomal protein uL5 family.</text>
</comment>
<keyword evidence="3" id="KW-0687">Ribonucleoprotein</keyword>
<comment type="caution">
    <text evidence="6">The sequence shown here is derived from an EMBL/GenBank/DDBJ whole genome shotgun (WGS) entry which is preliminary data.</text>
</comment>
<evidence type="ECO:0000313" key="7">
    <source>
        <dbReference type="Proteomes" id="UP000886523"/>
    </source>
</evidence>
<evidence type="ECO:0000256" key="2">
    <source>
        <dbReference type="ARBA" id="ARBA00022980"/>
    </source>
</evidence>
<dbReference type="GO" id="GO:1990904">
    <property type="term" value="C:ribonucleoprotein complex"/>
    <property type="evidence" value="ECO:0007669"/>
    <property type="project" value="UniProtKB-KW"/>
</dbReference>
<dbReference type="GO" id="GO:0003735">
    <property type="term" value="F:structural constituent of ribosome"/>
    <property type="evidence" value="ECO:0007669"/>
    <property type="project" value="InterPro"/>
</dbReference>
<organism evidence="6 7">
    <name type="scientific">Hydnum rufescens UP504</name>
    <dbReference type="NCBI Taxonomy" id="1448309"/>
    <lineage>
        <taxon>Eukaryota</taxon>
        <taxon>Fungi</taxon>
        <taxon>Dikarya</taxon>
        <taxon>Basidiomycota</taxon>
        <taxon>Agaricomycotina</taxon>
        <taxon>Agaricomycetes</taxon>
        <taxon>Cantharellales</taxon>
        <taxon>Hydnaceae</taxon>
        <taxon>Hydnum</taxon>
    </lineage>
</organism>
<dbReference type="Proteomes" id="UP000886523">
    <property type="component" value="Unassembled WGS sequence"/>
</dbReference>
<evidence type="ECO:0000256" key="4">
    <source>
        <dbReference type="SAM" id="MobiDB-lite"/>
    </source>
</evidence>
<dbReference type="EMBL" id="MU128933">
    <property type="protein sequence ID" value="KAF9517265.1"/>
    <property type="molecule type" value="Genomic_DNA"/>
</dbReference>
<dbReference type="InterPro" id="IPR031309">
    <property type="entry name" value="Ribosomal_uL5_C"/>
</dbReference>
<sequence length="270" mass="29702">MVGRWKPRHILKIPQVHIQLGPTHPSRLADHYNHTLAPDLLYLHYSHVPSGSLPPVPQPDPSDPYQRHRKTPALKGNRPLRPAAPETTPENVTRLERIILHTMVKEALTNKNTLWPAAMAFKAISGESYHGGGRLSTQGVQIIQSSSGVAEFKVRAGLQIATKVEMRGEKMYEFIGSLVDFVLPRLRDFRGVPMPVASSSSTSASATAGIVSFGLPHTAMGLFPQIEVNVDAYPRMSGMHIQFITNARGKGAQDRARALLSGFRIPFIRG</sequence>
<protein>
    <recommendedName>
        <fullName evidence="5">Large ribosomal subunit protein uL5 C-terminal domain-containing protein</fullName>
    </recommendedName>
</protein>
<dbReference type="InterPro" id="IPR022803">
    <property type="entry name" value="Ribosomal_uL5_dom_sf"/>
</dbReference>
<dbReference type="GO" id="GO:0005840">
    <property type="term" value="C:ribosome"/>
    <property type="evidence" value="ECO:0007669"/>
    <property type="project" value="UniProtKB-KW"/>
</dbReference>
<evidence type="ECO:0000259" key="5">
    <source>
        <dbReference type="Pfam" id="PF00673"/>
    </source>
</evidence>
<feature type="compositionally biased region" description="Pro residues" evidence="4">
    <location>
        <begin position="52"/>
        <end position="62"/>
    </location>
</feature>
<dbReference type="Gene3D" id="3.30.1440.10">
    <property type="match status" value="1"/>
</dbReference>
<reference evidence="6" key="1">
    <citation type="journal article" date="2020" name="Nat. Commun.">
        <title>Large-scale genome sequencing of mycorrhizal fungi provides insights into the early evolution of symbiotic traits.</title>
        <authorList>
            <person name="Miyauchi S."/>
            <person name="Kiss E."/>
            <person name="Kuo A."/>
            <person name="Drula E."/>
            <person name="Kohler A."/>
            <person name="Sanchez-Garcia M."/>
            <person name="Morin E."/>
            <person name="Andreopoulos B."/>
            <person name="Barry K.W."/>
            <person name="Bonito G."/>
            <person name="Buee M."/>
            <person name="Carver A."/>
            <person name="Chen C."/>
            <person name="Cichocki N."/>
            <person name="Clum A."/>
            <person name="Culley D."/>
            <person name="Crous P.W."/>
            <person name="Fauchery L."/>
            <person name="Girlanda M."/>
            <person name="Hayes R.D."/>
            <person name="Keri Z."/>
            <person name="LaButti K."/>
            <person name="Lipzen A."/>
            <person name="Lombard V."/>
            <person name="Magnuson J."/>
            <person name="Maillard F."/>
            <person name="Murat C."/>
            <person name="Nolan M."/>
            <person name="Ohm R.A."/>
            <person name="Pangilinan J."/>
            <person name="Pereira M.F."/>
            <person name="Perotto S."/>
            <person name="Peter M."/>
            <person name="Pfister S."/>
            <person name="Riley R."/>
            <person name="Sitrit Y."/>
            <person name="Stielow J.B."/>
            <person name="Szollosi G."/>
            <person name="Zifcakova L."/>
            <person name="Stursova M."/>
            <person name="Spatafora J.W."/>
            <person name="Tedersoo L."/>
            <person name="Vaario L.M."/>
            <person name="Yamada A."/>
            <person name="Yan M."/>
            <person name="Wang P."/>
            <person name="Xu J."/>
            <person name="Bruns T."/>
            <person name="Baldrian P."/>
            <person name="Vilgalys R."/>
            <person name="Dunand C."/>
            <person name="Henrissat B."/>
            <person name="Grigoriev I.V."/>
            <person name="Hibbett D."/>
            <person name="Nagy L.G."/>
            <person name="Martin F.M."/>
        </authorList>
    </citation>
    <scope>NUCLEOTIDE SEQUENCE</scope>
    <source>
        <strain evidence="6">UP504</strain>
    </source>
</reference>
<feature type="region of interest" description="Disordered" evidence="4">
    <location>
        <begin position="51"/>
        <end position="89"/>
    </location>
</feature>
<accession>A0A9P6B477</accession>
<gene>
    <name evidence="6" type="ORF">BS47DRAFT_1314558</name>
</gene>
<dbReference type="SUPFAM" id="SSF55282">
    <property type="entry name" value="RL5-like"/>
    <property type="match status" value="1"/>
</dbReference>
<evidence type="ECO:0000256" key="1">
    <source>
        <dbReference type="ARBA" id="ARBA00008553"/>
    </source>
</evidence>